<dbReference type="EMBL" id="CP067089">
    <property type="protein sequence ID" value="QQO10177.1"/>
    <property type="molecule type" value="Genomic_DNA"/>
</dbReference>
<dbReference type="RefSeq" id="WP_215627481.1">
    <property type="nucleotide sequence ID" value="NZ_CP067089.2"/>
</dbReference>
<evidence type="ECO:0000313" key="3">
    <source>
        <dbReference type="Proteomes" id="UP000595917"/>
    </source>
</evidence>
<evidence type="ECO:0000256" key="1">
    <source>
        <dbReference type="SAM" id="MobiDB-lite"/>
    </source>
</evidence>
<evidence type="ECO:0000313" key="2">
    <source>
        <dbReference type="EMBL" id="QQO10177.1"/>
    </source>
</evidence>
<keyword evidence="3" id="KW-1185">Reference proteome</keyword>
<feature type="region of interest" description="Disordered" evidence="1">
    <location>
        <begin position="516"/>
        <end position="570"/>
    </location>
</feature>
<name>A0A7T7XPU9_9SPIR</name>
<dbReference type="AlphaFoldDB" id="A0A7T7XPU9"/>
<reference evidence="2" key="1">
    <citation type="submission" date="2021-01" db="EMBL/GenBank/DDBJ databases">
        <title>Description of Breznakiella homolactica.</title>
        <authorList>
            <person name="Song Y."/>
            <person name="Brune A."/>
        </authorList>
    </citation>
    <scope>NUCLEOTIDE SEQUENCE</scope>
    <source>
        <strain evidence="2">RmG30</strain>
    </source>
</reference>
<accession>A0A7T7XPU9</accession>
<evidence type="ECO:0008006" key="4">
    <source>
        <dbReference type="Google" id="ProtNLM"/>
    </source>
</evidence>
<protein>
    <recommendedName>
        <fullName evidence="4">Helicase XPB/Ssl2 N-terminal domain-containing protein</fullName>
    </recommendedName>
</protein>
<proteinExistence type="predicted"/>
<dbReference type="KEGG" id="bhc:JFL75_04450"/>
<feature type="compositionally biased region" description="Low complexity" evidence="1">
    <location>
        <begin position="560"/>
        <end position="570"/>
    </location>
</feature>
<gene>
    <name evidence="2" type="ORF">JFL75_04450</name>
</gene>
<dbReference type="Proteomes" id="UP000595917">
    <property type="component" value="Chromosome"/>
</dbReference>
<organism evidence="2 3">
    <name type="scientific">Breznakiella homolactica</name>
    <dbReference type="NCBI Taxonomy" id="2798577"/>
    <lineage>
        <taxon>Bacteria</taxon>
        <taxon>Pseudomonadati</taxon>
        <taxon>Spirochaetota</taxon>
        <taxon>Spirochaetia</taxon>
        <taxon>Spirochaetales</taxon>
        <taxon>Breznakiellaceae</taxon>
        <taxon>Breznakiella</taxon>
    </lineage>
</organism>
<sequence>MKQDFFRSREEWKSALMTLPDNSYFELMRSIFGNIKTPFNKQRLLDDLEGLLSKKEIRETIRAYIDDGDRRIIAAIAVLGAPALGELESFFGGEYSYAELHGMLLNLEERLIVYRFQDGNLHRLALNPVLAPVLESFIGDRNILFPSAPAQTAKPRQGPRLTDPLLAALISFACSQDELFKAEGSLRKKAADDGKRIFPGLKVEIFLEAFLALGLIQRDDSGKNRPDDVKLTFFAELSPQERQHYIAAGILSGIENSARYFQRIRIQTITRIIHGFSAALAPDRMYPRTTLGRILDIIQKNTGAGWGPDPSGYKAQTETGQYGVSLDPLLKALELSGILEERKSGFWQRTPDTAGTVPADSAGSAAAGCIAMDSAFSCILYPEIPFKEALSLAKFTDVREAGTAIRFELTRSSVVRGFDRGISVQFMTELLAALSGTGVDKNLEWTLNDWEHRYQEIAVHRGIVLTLSGDRRYLAETEAIKALIHRTLAPGVYLLKADGKSGAVQALEKAGVDIIAQPPGFDGEEEKKNETRHSPYPSLESSGRHRRQANHPEFPDSPAETRTAADAAAAEQYREHFRGQLAKMKLPKDQRDELAARIERRMILSDAQLAGATVKYEKLEATGLDYVGKQTLVKQAIASGALMEIVYTSGGTRTQAIGIPAALEKSEGETILVLNPVPEGETVRLPLGKISHARRIKQSIFGE</sequence>